<proteinExistence type="predicted"/>
<reference evidence="1" key="1">
    <citation type="submission" date="2021-01" db="EMBL/GenBank/DDBJ databases">
        <authorList>
            <consortium name="Genoscope - CEA"/>
            <person name="William W."/>
        </authorList>
    </citation>
    <scope>NUCLEOTIDE SEQUENCE</scope>
</reference>
<keyword evidence="2" id="KW-1185">Reference proteome</keyword>
<comment type="caution">
    <text evidence="1">The sequence shown here is derived from an EMBL/GenBank/DDBJ whole genome shotgun (WGS) entry which is preliminary data.</text>
</comment>
<gene>
    <name evidence="1" type="ORF">PSON_ATCC_30995.1.T0920225</name>
</gene>
<organism evidence="1 2">
    <name type="scientific">Paramecium sonneborni</name>
    <dbReference type="NCBI Taxonomy" id="65129"/>
    <lineage>
        <taxon>Eukaryota</taxon>
        <taxon>Sar</taxon>
        <taxon>Alveolata</taxon>
        <taxon>Ciliophora</taxon>
        <taxon>Intramacronucleata</taxon>
        <taxon>Oligohymenophorea</taxon>
        <taxon>Peniculida</taxon>
        <taxon>Parameciidae</taxon>
        <taxon>Paramecium</taxon>
    </lineage>
</organism>
<sequence>MQKNPEEQLIKLLASLAALEIMEEQYQKKQQKDLMFLLQLLASTQSREKKVLQLVSCCQDTCKCESKSKKVKKWQHHCGGDVYQTNQGTIMCEKCGFEKAANYWYLYCQNETADNYNYPVNSLENCIFNCGESLKQVKDKKVAADFLKEYYDSLKAKAEY</sequence>
<dbReference type="Proteomes" id="UP000692954">
    <property type="component" value="Unassembled WGS sequence"/>
</dbReference>
<dbReference type="OrthoDB" id="10372194at2759"/>
<protein>
    <submittedName>
        <fullName evidence="1">Uncharacterized protein</fullName>
    </submittedName>
</protein>
<name>A0A8S1Q0Q2_9CILI</name>
<dbReference type="AlphaFoldDB" id="A0A8S1Q0Q2"/>
<dbReference type="EMBL" id="CAJJDN010000092">
    <property type="protein sequence ID" value="CAD8109080.1"/>
    <property type="molecule type" value="Genomic_DNA"/>
</dbReference>
<evidence type="ECO:0000313" key="1">
    <source>
        <dbReference type="EMBL" id="CAD8109080.1"/>
    </source>
</evidence>
<accession>A0A8S1Q0Q2</accession>
<evidence type="ECO:0000313" key="2">
    <source>
        <dbReference type="Proteomes" id="UP000692954"/>
    </source>
</evidence>